<gene>
    <name evidence="2" type="ORF">RsY01_81</name>
</gene>
<reference evidence="3" key="1">
    <citation type="submission" date="2017-08" db="EMBL/GenBank/DDBJ databases">
        <title>Draft genome sequence of Lactococcus sp. strain Rs-Y01, isolated from the gut of the lower termite Reticulitermes speratus.</title>
        <authorList>
            <person name="Ohkuma M."/>
            <person name="Yuki M."/>
        </authorList>
    </citation>
    <scope>NUCLEOTIDE SEQUENCE [LARGE SCALE GENOMIC DNA]</scope>
    <source>
        <strain evidence="3">Rs-Y01</strain>
    </source>
</reference>
<dbReference type="OrthoDB" id="2194369at2"/>
<evidence type="ECO:0000313" key="2">
    <source>
        <dbReference type="EMBL" id="GAX46502.1"/>
    </source>
</evidence>
<dbReference type="EMBL" id="BEDT01000001">
    <property type="protein sequence ID" value="GAX46502.1"/>
    <property type="molecule type" value="Genomic_DNA"/>
</dbReference>
<accession>A0A224X922</accession>
<comment type="caution">
    <text evidence="2">The sequence shown here is derived from an EMBL/GenBank/DDBJ whole genome shotgun (WGS) entry which is preliminary data.</text>
</comment>
<organism evidence="2 3">
    <name type="scientific">Pseudolactococcus reticulitermitis</name>
    <dbReference type="NCBI Taxonomy" id="2025039"/>
    <lineage>
        <taxon>Bacteria</taxon>
        <taxon>Bacillati</taxon>
        <taxon>Bacillota</taxon>
        <taxon>Bacilli</taxon>
        <taxon>Lactobacillales</taxon>
        <taxon>Streptococcaceae</taxon>
        <taxon>Pseudolactococcus</taxon>
    </lineage>
</organism>
<keyword evidence="3" id="KW-1185">Reference proteome</keyword>
<feature type="chain" id="PRO_5039669108" description="WxL domain-containing protein" evidence="1">
    <location>
        <begin position="19"/>
        <end position="201"/>
    </location>
</feature>
<dbReference type="Proteomes" id="UP000218689">
    <property type="component" value="Unassembled WGS sequence"/>
</dbReference>
<evidence type="ECO:0008006" key="4">
    <source>
        <dbReference type="Google" id="ProtNLM"/>
    </source>
</evidence>
<sequence length="201" mass="20653">MKKILATLLISTAVFAGAQAVSADQTIDGQSAGDITVNGTLGADNTDPGSSIPETDPAWINVTIPTNTIFYNKTNDATIKAPTYTIVNHSGRPVKVTAASFTADANNGALPTDFDLNLKVTGTTANPATTPSTELIKDGSVTAAPSELITLANSANQFKASDTVATAVDNQATFTYGGTATSTTPLKLSYTLGLKFDSVAF</sequence>
<evidence type="ECO:0000313" key="3">
    <source>
        <dbReference type="Proteomes" id="UP000218689"/>
    </source>
</evidence>
<dbReference type="RefSeq" id="WP_094783594.1">
    <property type="nucleotide sequence ID" value="NZ_BEDT01000001.1"/>
</dbReference>
<feature type="signal peptide" evidence="1">
    <location>
        <begin position="1"/>
        <end position="18"/>
    </location>
</feature>
<evidence type="ECO:0000256" key="1">
    <source>
        <dbReference type="SAM" id="SignalP"/>
    </source>
</evidence>
<keyword evidence="1" id="KW-0732">Signal</keyword>
<protein>
    <recommendedName>
        <fullName evidence="4">WxL domain-containing protein</fullName>
    </recommendedName>
</protein>
<name>A0A224X922_9LACT</name>
<dbReference type="AlphaFoldDB" id="A0A224X922"/>
<proteinExistence type="predicted"/>